<evidence type="ECO:0000313" key="10">
    <source>
        <dbReference type="EMBL" id="SDJ83487.1"/>
    </source>
</evidence>
<evidence type="ECO:0000256" key="8">
    <source>
        <dbReference type="SAM" id="SignalP"/>
    </source>
</evidence>
<evidence type="ECO:0000256" key="3">
    <source>
        <dbReference type="ARBA" id="ARBA00022452"/>
    </source>
</evidence>
<dbReference type="SUPFAM" id="SSF56935">
    <property type="entry name" value="Porins"/>
    <property type="match status" value="1"/>
</dbReference>
<protein>
    <submittedName>
        <fullName evidence="10">TonB-linked outer membrane protein, SusC/RagA family</fullName>
    </submittedName>
</protein>
<dbReference type="Gene3D" id="2.170.130.10">
    <property type="entry name" value="TonB-dependent receptor, plug domain"/>
    <property type="match status" value="1"/>
</dbReference>
<evidence type="ECO:0000256" key="7">
    <source>
        <dbReference type="PROSITE-ProRule" id="PRU01360"/>
    </source>
</evidence>
<dbReference type="NCBIfam" id="TIGR04057">
    <property type="entry name" value="SusC_RagA_signa"/>
    <property type="match status" value="1"/>
</dbReference>
<dbReference type="InterPro" id="IPR036942">
    <property type="entry name" value="Beta-barrel_TonB_sf"/>
</dbReference>
<gene>
    <name evidence="10" type="ORF">SAMN05421823_101220</name>
</gene>
<keyword evidence="2 7" id="KW-0813">Transport</keyword>
<sequence length="1065" mass="116319">MNPTILLHHAFRTLPAWLFLSLFFCLGAALAQSVTVSGTVTDATNEGLPGVSVLVKGTTRGTVTDINGSYSLDNLASSDTLLFTSVGFTSQSVVVGSKNTINVTMLDDVQALNEVVVVGYTAERKVDLTGAIAVVELEPVKGQSMSSGNPAQALQGRVPGLYIERSGDPTGTTPRILIRGANTLGDNNPLYIIDGVPTTRPEVFASLNPSVIESVQVLKDASAASIYGSRASNGVLIVQTKNRVQGADEKFTVAFNSNVSVLSEQQQRFKMLNAVDRGRALWQASVNDRTDPASGYGEIYNFDWNGDYDNPVLNSVTVKPFVGGDPNVPAGDTDWQDVMYKTGYVYNNDLTVSGGNERAFLLANFGYLHNTGILQYTGYRRYTGKLNANFNLFDNRLKFGVNSQFATSNETLASPDVGSAATPGLAVSLAPTIPVYTLDGNFAGPLGSGYSDRNNPLLMQYINRWDNTHRDSFLGNAYASLELLKNLNFRTSLGVDYNQVKVKNIEPRVANGFITRTINSLNLADNDYLSLTFSNTLTYNLALGQHVFDFLVGTEAVKTDLTFLTASAQEFAVETEDFFVLNAATGLRNNTGDQTGSRLLSQFGKIGYRFGEKYLASFTLRRDGSSRFGANNRYGIFPAATVGWRLDQEDFMQELPSLSQLKLRAGYGTVGNQSIGDLSRFGLFAPRYGLTQEQVRRAGFFFDQFYNVGTAYDLAGANTGTLPSGFVSTQGANPDLRWESTTELNMGIDFGFWNQKLQGSFDYYTRVTRDILITPPVASAAGEGVLRTLNGATVKNKGWEFALGYSDETSNGLRYTVSTNFSGFKDRITELPEEVRTGFAGNAEQDILGQSQFAIFGYRTDGLFQNQADVDAHATQVGAAPGRIRYKDLNGDGMVNALDQEFFGTTLPTFQYGVSLNLSYRNFDLSAFGSGVAGRRGFDNYIFYNEFIRGRDNVGPGTLTAWTPQNTSSTIPALTLSDGNNETRSSDYLFVKNSYFKLRNLSLGYTLPETAMGKLGPLSYLRLYLQAENLFWIKSGEFKGPDPERRDVNAIPVPSVYSLGLNVRL</sequence>
<feature type="chain" id="PRO_5011461253" evidence="8">
    <location>
        <begin position="32"/>
        <end position="1065"/>
    </location>
</feature>
<dbReference type="NCBIfam" id="TIGR04056">
    <property type="entry name" value="OMP_RagA_SusC"/>
    <property type="match status" value="1"/>
</dbReference>
<evidence type="ECO:0000313" key="11">
    <source>
        <dbReference type="Proteomes" id="UP000198510"/>
    </source>
</evidence>
<keyword evidence="8" id="KW-0732">Signal</keyword>
<dbReference type="Gene3D" id="2.40.170.20">
    <property type="entry name" value="TonB-dependent receptor, beta-barrel domain"/>
    <property type="match status" value="1"/>
</dbReference>
<dbReference type="InterPro" id="IPR008969">
    <property type="entry name" value="CarboxyPept-like_regulatory"/>
</dbReference>
<evidence type="ECO:0000259" key="9">
    <source>
        <dbReference type="Pfam" id="PF07715"/>
    </source>
</evidence>
<comment type="similarity">
    <text evidence="7">Belongs to the TonB-dependent receptor family.</text>
</comment>
<keyword evidence="4 7" id="KW-0812">Transmembrane</keyword>
<dbReference type="AlphaFoldDB" id="A0A1G8WZE6"/>
<keyword evidence="3 7" id="KW-1134">Transmembrane beta strand</keyword>
<keyword evidence="6 7" id="KW-0998">Cell outer membrane</keyword>
<dbReference type="RefSeq" id="WP_089678050.1">
    <property type="nucleotide sequence ID" value="NZ_FNFO01000001.1"/>
</dbReference>
<name>A0A1G8WZE6_9BACT</name>
<dbReference type="Pfam" id="PF07715">
    <property type="entry name" value="Plug"/>
    <property type="match status" value="1"/>
</dbReference>
<keyword evidence="11" id="KW-1185">Reference proteome</keyword>
<dbReference type="Gene3D" id="2.60.40.1120">
    <property type="entry name" value="Carboxypeptidase-like, regulatory domain"/>
    <property type="match status" value="1"/>
</dbReference>
<dbReference type="OrthoDB" id="9768177at2"/>
<dbReference type="SUPFAM" id="SSF49464">
    <property type="entry name" value="Carboxypeptidase regulatory domain-like"/>
    <property type="match status" value="1"/>
</dbReference>
<dbReference type="GO" id="GO:0009279">
    <property type="term" value="C:cell outer membrane"/>
    <property type="evidence" value="ECO:0007669"/>
    <property type="project" value="UniProtKB-SubCell"/>
</dbReference>
<accession>A0A1G8WZE6</accession>
<evidence type="ECO:0000256" key="1">
    <source>
        <dbReference type="ARBA" id="ARBA00004571"/>
    </source>
</evidence>
<feature type="domain" description="TonB-dependent receptor plug" evidence="9">
    <location>
        <begin position="125"/>
        <end position="235"/>
    </location>
</feature>
<comment type="subcellular location">
    <subcellularLocation>
        <location evidence="1 7">Cell outer membrane</location>
        <topology evidence="1 7">Multi-pass membrane protein</topology>
    </subcellularLocation>
</comment>
<organism evidence="10 11">
    <name type="scientific">Catalinimonas alkaloidigena</name>
    <dbReference type="NCBI Taxonomy" id="1075417"/>
    <lineage>
        <taxon>Bacteria</taxon>
        <taxon>Pseudomonadati</taxon>
        <taxon>Bacteroidota</taxon>
        <taxon>Cytophagia</taxon>
        <taxon>Cytophagales</taxon>
        <taxon>Catalimonadaceae</taxon>
        <taxon>Catalinimonas</taxon>
    </lineage>
</organism>
<dbReference type="Pfam" id="PF13715">
    <property type="entry name" value="CarbopepD_reg_2"/>
    <property type="match status" value="1"/>
</dbReference>
<dbReference type="PROSITE" id="PS52016">
    <property type="entry name" value="TONB_DEPENDENT_REC_3"/>
    <property type="match status" value="1"/>
</dbReference>
<dbReference type="InterPro" id="IPR037066">
    <property type="entry name" value="Plug_dom_sf"/>
</dbReference>
<dbReference type="STRING" id="1075417.SAMN05421823_101220"/>
<dbReference type="Proteomes" id="UP000198510">
    <property type="component" value="Unassembled WGS sequence"/>
</dbReference>
<dbReference type="InterPro" id="IPR039426">
    <property type="entry name" value="TonB-dep_rcpt-like"/>
</dbReference>
<dbReference type="InterPro" id="IPR023997">
    <property type="entry name" value="TonB-dep_OMP_SusC/RagA_CS"/>
</dbReference>
<evidence type="ECO:0000256" key="4">
    <source>
        <dbReference type="ARBA" id="ARBA00022692"/>
    </source>
</evidence>
<keyword evidence="5 7" id="KW-0472">Membrane</keyword>
<feature type="signal peptide" evidence="8">
    <location>
        <begin position="1"/>
        <end position="31"/>
    </location>
</feature>
<dbReference type="InterPro" id="IPR012910">
    <property type="entry name" value="Plug_dom"/>
</dbReference>
<proteinExistence type="inferred from homology"/>
<dbReference type="EMBL" id="FNFO01000001">
    <property type="protein sequence ID" value="SDJ83487.1"/>
    <property type="molecule type" value="Genomic_DNA"/>
</dbReference>
<evidence type="ECO:0000256" key="2">
    <source>
        <dbReference type="ARBA" id="ARBA00022448"/>
    </source>
</evidence>
<evidence type="ECO:0000256" key="6">
    <source>
        <dbReference type="ARBA" id="ARBA00023237"/>
    </source>
</evidence>
<dbReference type="InterPro" id="IPR023996">
    <property type="entry name" value="TonB-dep_OMP_SusC/RagA"/>
</dbReference>
<reference evidence="10 11" key="1">
    <citation type="submission" date="2016-10" db="EMBL/GenBank/DDBJ databases">
        <authorList>
            <person name="de Groot N.N."/>
        </authorList>
    </citation>
    <scope>NUCLEOTIDE SEQUENCE [LARGE SCALE GENOMIC DNA]</scope>
    <source>
        <strain evidence="10 11">DSM 25186</strain>
    </source>
</reference>
<evidence type="ECO:0000256" key="5">
    <source>
        <dbReference type="ARBA" id="ARBA00023136"/>
    </source>
</evidence>